<dbReference type="InterPro" id="IPR018294">
    <property type="entry name" value="ISPD_synthase_CS"/>
</dbReference>
<dbReference type="CDD" id="cd02516">
    <property type="entry name" value="CDP-ME_synthetase"/>
    <property type="match status" value="1"/>
</dbReference>
<feature type="region of interest" description="Disordered" evidence="3">
    <location>
        <begin position="292"/>
        <end position="340"/>
    </location>
</feature>
<dbReference type="PROSITE" id="PS01295">
    <property type="entry name" value="ISPD"/>
    <property type="match status" value="1"/>
</dbReference>
<feature type="compositionally biased region" description="Basic and acidic residues" evidence="3">
    <location>
        <begin position="292"/>
        <end position="308"/>
    </location>
</feature>
<proteinExistence type="predicted"/>
<reference evidence="4 5" key="1">
    <citation type="submission" date="2019-07" db="EMBL/GenBank/DDBJ databases">
        <title>Draft genome sequence of Brevibacterium aurantiacum XU54 isolated from Xinjiang China.</title>
        <authorList>
            <person name="Xu X."/>
        </authorList>
    </citation>
    <scope>NUCLEOTIDE SEQUENCE [LARGE SCALE GENOMIC DNA]</scope>
    <source>
        <strain evidence="4 5">XU54</strain>
    </source>
</reference>
<keyword evidence="5" id="KW-1185">Reference proteome</keyword>
<comment type="caution">
    <text evidence="4">The sequence shown here is derived from an EMBL/GenBank/DDBJ whole genome shotgun (WGS) entry which is preliminary data.</text>
</comment>
<dbReference type="InterPro" id="IPR034683">
    <property type="entry name" value="IspD/TarI"/>
</dbReference>
<evidence type="ECO:0000313" key="5">
    <source>
        <dbReference type="Proteomes" id="UP000316406"/>
    </source>
</evidence>
<evidence type="ECO:0000256" key="2">
    <source>
        <dbReference type="ARBA" id="ARBA00022695"/>
    </source>
</evidence>
<keyword evidence="2 4" id="KW-0548">Nucleotidyltransferase</keyword>
<evidence type="ECO:0000256" key="3">
    <source>
        <dbReference type="SAM" id="MobiDB-lite"/>
    </source>
</evidence>
<dbReference type="PANTHER" id="PTHR32125:SF4">
    <property type="entry name" value="2-C-METHYL-D-ERYTHRITOL 4-PHOSPHATE CYTIDYLYLTRANSFERASE, CHLOROPLASTIC"/>
    <property type="match status" value="1"/>
</dbReference>
<dbReference type="GO" id="GO:0008299">
    <property type="term" value="P:isoprenoid biosynthetic process"/>
    <property type="evidence" value="ECO:0007669"/>
    <property type="project" value="InterPro"/>
</dbReference>
<dbReference type="PANTHER" id="PTHR32125">
    <property type="entry name" value="2-C-METHYL-D-ERYTHRITOL 4-PHOSPHATE CYTIDYLYLTRANSFERASE, CHLOROPLASTIC"/>
    <property type="match status" value="1"/>
</dbReference>
<feature type="compositionally biased region" description="Polar residues" evidence="3">
    <location>
        <begin position="309"/>
        <end position="320"/>
    </location>
</feature>
<dbReference type="Pfam" id="PF01128">
    <property type="entry name" value="IspD"/>
    <property type="match status" value="2"/>
</dbReference>
<dbReference type="EMBL" id="VLTK01000001">
    <property type="protein sequence ID" value="TSI19565.1"/>
    <property type="molecule type" value="Genomic_DNA"/>
</dbReference>
<name>A0A556CQ49_BREAU</name>
<feature type="region of interest" description="Disordered" evidence="3">
    <location>
        <begin position="151"/>
        <end position="182"/>
    </location>
</feature>
<dbReference type="InterPro" id="IPR050088">
    <property type="entry name" value="IspD/TarI_cytidylyltransf_bact"/>
</dbReference>
<dbReference type="SUPFAM" id="SSF53448">
    <property type="entry name" value="Nucleotide-diphospho-sugar transferases"/>
    <property type="match status" value="1"/>
</dbReference>
<dbReference type="Proteomes" id="UP000316406">
    <property type="component" value="Unassembled WGS sequence"/>
</dbReference>
<protein>
    <submittedName>
        <fullName evidence="4">2-C-methyl-D-erythritol 4-phosphate cytidylyltransferase</fullName>
    </submittedName>
</protein>
<dbReference type="InterPro" id="IPR029044">
    <property type="entry name" value="Nucleotide-diphossugar_trans"/>
</dbReference>
<dbReference type="OrthoDB" id="9802561at2"/>
<dbReference type="AlphaFoldDB" id="A0A556CQ49"/>
<gene>
    <name evidence="4" type="ORF">FO013_00960</name>
</gene>
<keyword evidence="1 4" id="KW-0808">Transferase</keyword>
<organism evidence="4 5">
    <name type="scientific">Brevibacterium aurantiacum</name>
    <dbReference type="NCBI Taxonomy" id="273384"/>
    <lineage>
        <taxon>Bacteria</taxon>
        <taxon>Bacillati</taxon>
        <taxon>Actinomycetota</taxon>
        <taxon>Actinomycetes</taxon>
        <taxon>Micrococcales</taxon>
        <taxon>Brevibacteriaceae</taxon>
        <taxon>Brevibacterium</taxon>
    </lineage>
</organism>
<accession>A0A556CQ49</accession>
<dbReference type="Gene3D" id="3.90.550.10">
    <property type="entry name" value="Spore Coat Polysaccharide Biosynthesis Protein SpsA, Chain A"/>
    <property type="match status" value="1"/>
</dbReference>
<dbReference type="GO" id="GO:0050518">
    <property type="term" value="F:2-C-methyl-D-erythritol 4-phosphate cytidylyltransferase activity"/>
    <property type="evidence" value="ECO:0007669"/>
    <property type="project" value="TreeGrafter"/>
</dbReference>
<feature type="compositionally biased region" description="Basic and acidic residues" evidence="3">
    <location>
        <begin position="151"/>
        <end position="174"/>
    </location>
</feature>
<evidence type="ECO:0000256" key="1">
    <source>
        <dbReference type="ARBA" id="ARBA00022679"/>
    </source>
</evidence>
<sequence length="340" mass="36486">MVPAAGSGTRLGSADPKALVRLNGKSLLARSLEAIISSGVASTIVVAAPEEFLMRARNEIDSISESGAKDSESNMSGMRITAVAGGEDRIESVQLALKYAGDADVVLVHDAARALTPSEVFRRVADAVRAGAEAVVPVLPMTDTVRRVESRPAVNSDHRPTMNDHRPTTNDGRRAPRSQPDADGWQVVVESGAENDQKLPTVEVLHGDLDRSRLRRVQTPQGFTASTLRRAHERYEDDLAALGPGSLAATDDAGLVERLGIEVVAVDGDEEALKITYPLDLVLGEHIATKRDTETTRDATKRDTETTRDATQQESATIDAQATLDEGEKQNPASEGEQRR</sequence>
<evidence type="ECO:0000313" key="4">
    <source>
        <dbReference type="EMBL" id="TSI19565.1"/>
    </source>
</evidence>